<protein>
    <submittedName>
        <fullName evidence="8">Uncharacterized protein</fullName>
    </submittedName>
</protein>
<reference evidence="8 9" key="1">
    <citation type="journal article" date="2016" name="Sci. Rep.">
        <title>Peltaster fructicola genome reveals evolution from an invasive phytopathogen to an ectophytic parasite.</title>
        <authorList>
            <person name="Xu C."/>
            <person name="Chen H."/>
            <person name="Gleason M.L."/>
            <person name="Xu J.R."/>
            <person name="Liu H."/>
            <person name="Zhang R."/>
            <person name="Sun G."/>
        </authorList>
    </citation>
    <scope>NUCLEOTIDE SEQUENCE [LARGE SCALE GENOMIC DNA]</scope>
    <source>
        <strain evidence="8 9">LNHT1506</strain>
    </source>
</reference>
<dbReference type="EMBL" id="CP051139">
    <property type="protein sequence ID" value="QIW95443.1"/>
    <property type="molecule type" value="Genomic_DNA"/>
</dbReference>
<evidence type="ECO:0000256" key="4">
    <source>
        <dbReference type="ARBA" id="ARBA00023125"/>
    </source>
</evidence>
<evidence type="ECO:0000256" key="1">
    <source>
        <dbReference type="ARBA" id="ARBA00004123"/>
    </source>
</evidence>
<keyword evidence="3" id="KW-0235">DNA replication</keyword>
<dbReference type="GO" id="GO:0003688">
    <property type="term" value="F:DNA replication origin binding"/>
    <property type="evidence" value="ECO:0007669"/>
    <property type="project" value="TreeGrafter"/>
</dbReference>
<evidence type="ECO:0000256" key="5">
    <source>
        <dbReference type="ARBA" id="ARBA00023242"/>
    </source>
</evidence>
<dbReference type="PANTHER" id="PTHR12748:SF0">
    <property type="entry name" value="ORIGIN RECOGNITION COMPLEX SUBUNIT 3"/>
    <property type="match status" value="1"/>
</dbReference>
<feature type="domain" description="Origin recognition complex subunit 3 N-terminal" evidence="6">
    <location>
        <begin position="7"/>
        <end position="317"/>
    </location>
</feature>
<dbReference type="GO" id="GO:0006270">
    <property type="term" value="P:DNA replication initiation"/>
    <property type="evidence" value="ECO:0007669"/>
    <property type="project" value="TreeGrafter"/>
</dbReference>
<evidence type="ECO:0000259" key="6">
    <source>
        <dbReference type="Pfam" id="PF07034"/>
    </source>
</evidence>
<sequence>MEYEKCYVFQPEDEPPQKKRRLGASGLHKTWPSRRNHFNEAWKSLDEAFSVALSSVNEQNVSSIHGFLQNARAQDDDKLPTGFILLDPGSSSKSSLLESFLADESFTTRTIALESGAAPNLKTALKSINTAAMRSADASLDVEAVDDADEDEPVAVTGKSLRKPKGRRLLAYDLEILKEYTIQSNTSSLIIHLEDTEGFDGGVLSDLIEHLSYWCDRIPMILLMNVSTSIDMLERRLTRTARSKLRSRIFPAATCEEEFECLVRVLLHNESTVVLGPSIIRLAAQRQGDYLQDIALIKEGLKYALMCAYFANPLTMLLAQTGGSGKRSIPSDLAEALRIVPSFRAAIRDLLDSNDAHQARTLLTNDEALRSFASEQVQYGRAAIHRVFAVLDVLSLMQRHIPSTKGSPLATLYIQGLSGTLRGSASLRGLFLAMRKASLPNIEKVLETLEGLPDRAWQTASESELSELRRLIAASDATGTTSTAATASHTRVTADLVSRLCKTLEAEVDKCLIDPKTLPFHEVFLWDTTSPYREVFVPRPRQALERALSTPHDYLDCDCCGSGEDGDLSASQPATAILYSLYKESGALINVHDAWQAFQAVLGEDNDDTQTMALFQRSLAEMKHIGMVKNTRKRVDHIAKVAWPGL</sequence>
<comment type="subcellular location">
    <subcellularLocation>
        <location evidence="1">Nucleus</location>
    </subcellularLocation>
</comment>
<dbReference type="CDD" id="cd20704">
    <property type="entry name" value="Orc3"/>
    <property type="match status" value="1"/>
</dbReference>
<dbReference type="GO" id="GO:0005656">
    <property type="term" value="C:nuclear pre-replicative complex"/>
    <property type="evidence" value="ECO:0007669"/>
    <property type="project" value="TreeGrafter"/>
</dbReference>
<evidence type="ECO:0000313" key="8">
    <source>
        <dbReference type="EMBL" id="QIW95443.1"/>
    </source>
</evidence>
<evidence type="ECO:0000259" key="7">
    <source>
        <dbReference type="Pfam" id="PF18137"/>
    </source>
</evidence>
<dbReference type="OrthoDB" id="10265211at2759"/>
<keyword evidence="9" id="KW-1185">Reference proteome</keyword>
<gene>
    <name evidence="8" type="ORF">AMS68_000961</name>
</gene>
<dbReference type="GO" id="GO:0005664">
    <property type="term" value="C:nuclear origin of replication recognition complex"/>
    <property type="evidence" value="ECO:0007669"/>
    <property type="project" value="InterPro"/>
</dbReference>
<dbReference type="Proteomes" id="UP000503462">
    <property type="component" value="Chromosome 1"/>
</dbReference>
<dbReference type="PANTHER" id="PTHR12748">
    <property type="entry name" value="ORIGIN RECOGNITION COMPLEX SUBUNIT 3"/>
    <property type="match status" value="1"/>
</dbReference>
<evidence type="ECO:0000313" key="9">
    <source>
        <dbReference type="Proteomes" id="UP000503462"/>
    </source>
</evidence>
<evidence type="ECO:0000256" key="2">
    <source>
        <dbReference type="ARBA" id="ARBA00010977"/>
    </source>
</evidence>
<dbReference type="InterPro" id="IPR045667">
    <property type="entry name" value="ORC3_N"/>
</dbReference>
<dbReference type="GO" id="GO:0031261">
    <property type="term" value="C:DNA replication preinitiation complex"/>
    <property type="evidence" value="ECO:0007669"/>
    <property type="project" value="TreeGrafter"/>
</dbReference>
<organism evidence="8 9">
    <name type="scientific">Peltaster fructicola</name>
    <dbReference type="NCBI Taxonomy" id="286661"/>
    <lineage>
        <taxon>Eukaryota</taxon>
        <taxon>Fungi</taxon>
        <taxon>Dikarya</taxon>
        <taxon>Ascomycota</taxon>
        <taxon>Pezizomycotina</taxon>
        <taxon>Dothideomycetes</taxon>
        <taxon>Dothideomycetes incertae sedis</taxon>
        <taxon>Peltaster</taxon>
    </lineage>
</organism>
<keyword evidence="5" id="KW-0539">Nucleus</keyword>
<comment type="similarity">
    <text evidence="2">Belongs to the ORC3 family.</text>
</comment>
<dbReference type="Pfam" id="PF18137">
    <property type="entry name" value="WHD_ORC"/>
    <property type="match status" value="1"/>
</dbReference>
<dbReference type="InterPro" id="IPR040855">
    <property type="entry name" value="ORC_WH_C"/>
</dbReference>
<dbReference type="Pfam" id="PF07034">
    <property type="entry name" value="ORC3_N"/>
    <property type="match status" value="1"/>
</dbReference>
<dbReference type="AlphaFoldDB" id="A0A6H0XL39"/>
<feature type="domain" description="Origin recognition complex subunit 3 winged helix C-terminal" evidence="7">
    <location>
        <begin position="541"/>
        <end position="643"/>
    </location>
</feature>
<evidence type="ECO:0000256" key="3">
    <source>
        <dbReference type="ARBA" id="ARBA00022705"/>
    </source>
</evidence>
<keyword evidence="4" id="KW-0238">DNA-binding</keyword>
<proteinExistence type="inferred from homology"/>
<accession>A0A6H0XL39</accession>
<dbReference type="InterPro" id="IPR020795">
    <property type="entry name" value="ORC3"/>
</dbReference>
<name>A0A6H0XL39_9PEZI</name>